<keyword evidence="3" id="KW-1185">Reference proteome</keyword>
<proteinExistence type="predicted"/>
<feature type="transmembrane region" description="Helical" evidence="1">
    <location>
        <begin position="68"/>
        <end position="89"/>
    </location>
</feature>
<comment type="caution">
    <text evidence="2">The sequence shown here is derived from an EMBL/GenBank/DDBJ whole genome shotgun (WGS) entry which is preliminary data.</text>
</comment>
<evidence type="ECO:0000313" key="3">
    <source>
        <dbReference type="Proteomes" id="UP000766486"/>
    </source>
</evidence>
<reference evidence="2 3" key="1">
    <citation type="submission" date="2019-06" db="EMBL/GenBank/DDBJ databases">
        <authorList>
            <person name="Broberg M."/>
        </authorList>
    </citation>
    <scope>NUCLEOTIDE SEQUENCE [LARGE SCALE GENOMIC DNA]</scope>
</reference>
<protein>
    <recommendedName>
        <fullName evidence="4">EXS domain-containing protein</fullName>
    </recommendedName>
</protein>
<evidence type="ECO:0000313" key="2">
    <source>
        <dbReference type="EMBL" id="VUC36743.1"/>
    </source>
</evidence>
<evidence type="ECO:0000256" key="1">
    <source>
        <dbReference type="SAM" id="Phobius"/>
    </source>
</evidence>
<gene>
    <name evidence="2" type="ORF">CLO192961_LOCUS451928</name>
</gene>
<accession>A0ABY6V2U1</accession>
<organism evidence="2 3">
    <name type="scientific">Bionectria ochroleuca</name>
    <name type="common">Gliocladium roseum</name>
    <dbReference type="NCBI Taxonomy" id="29856"/>
    <lineage>
        <taxon>Eukaryota</taxon>
        <taxon>Fungi</taxon>
        <taxon>Dikarya</taxon>
        <taxon>Ascomycota</taxon>
        <taxon>Pezizomycotina</taxon>
        <taxon>Sordariomycetes</taxon>
        <taxon>Hypocreomycetidae</taxon>
        <taxon>Hypocreales</taxon>
        <taxon>Bionectriaceae</taxon>
        <taxon>Clonostachys</taxon>
    </lineage>
</organism>
<keyword evidence="1" id="KW-1133">Transmembrane helix</keyword>
<keyword evidence="1" id="KW-0472">Membrane</keyword>
<dbReference type="Proteomes" id="UP000766486">
    <property type="component" value="Unassembled WGS sequence"/>
</dbReference>
<name>A0ABY6V2U1_BIOOC</name>
<sequence length="114" mass="13326">MEHVIANTLIICYGANISRFFFPTTYFLTFAYWYLRVSTVELDVEMWDFLAGLVVSRASPYCKDVSKYSWLIISIPFLLIMISNGLVFWVLEEKFGGLPFVIIFMLSKVCWHCQ</sequence>
<dbReference type="EMBL" id="CABFNS010000933">
    <property type="protein sequence ID" value="VUC36743.1"/>
    <property type="molecule type" value="Genomic_DNA"/>
</dbReference>
<keyword evidence="1" id="KW-0812">Transmembrane</keyword>
<evidence type="ECO:0008006" key="4">
    <source>
        <dbReference type="Google" id="ProtNLM"/>
    </source>
</evidence>